<sequence>MGGAKIAHAGIAAATKATPSVVKELCIGFSLGIVGASFWKMHHVNEKRKIEEFYAALEAGSIQLEK</sequence>
<accession>A0ACC2EW95</accession>
<name>A0ACC2EW95_DIPCM</name>
<reference evidence="2" key="1">
    <citation type="journal article" date="2024" name="Proc. Natl. Acad. Sci. U.S.A.">
        <title>Extraordinary preservation of gene collinearity over three hundred million years revealed in homosporous lycophytes.</title>
        <authorList>
            <person name="Li C."/>
            <person name="Wickell D."/>
            <person name="Kuo L.Y."/>
            <person name="Chen X."/>
            <person name="Nie B."/>
            <person name="Liao X."/>
            <person name="Peng D."/>
            <person name="Ji J."/>
            <person name="Jenkins J."/>
            <person name="Williams M."/>
            <person name="Shu S."/>
            <person name="Plott C."/>
            <person name="Barry K."/>
            <person name="Rajasekar S."/>
            <person name="Grimwood J."/>
            <person name="Han X."/>
            <person name="Sun S."/>
            <person name="Hou Z."/>
            <person name="He W."/>
            <person name="Dai G."/>
            <person name="Sun C."/>
            <person name="Schmutz J."/>
            <person name="Leebens-Mack J.H."/>
            <person name="Li F.W."/>
            <person name="Wang L."/>
        </authorList>
    </citation>
    <scope>NUCLEOTIDE SEQUENCE [LARGE SCALE GENOMIC DNA]</scope>
    <source>
        <strain evidence="2">cv. PW_Plant_1</strain>
    </source>
</reference>
<keyword evidence="2" id="KW-1185">Reference proteome</keyword>
<evidence type="ECO:0000313" key="1">
    <source>
        <dbReference type="EMBL" id="KAJ7570769.1"/>
    </source>
</evidence>
<dbReference type="EMBL" id="CM055092">
    <property type="protein sequence ID" value="KAJ7570769.1"/>
    <property type="molecule type" value="Genomic_DNA"/>
</dbReference>
<evidence type="ECO:0000313" key="2">
    <source>
        <dbReference type="Proteomes" id="UP001162992"/>
    </source>
</evidence>
<comment type="caution">
    <text evidence="1">The sequence shown here is derived from an EMBL/GenBank/DDBJ whole genome shotgun (WGS) entry which is preliminary data.</text>
</comment>
<gene>
    <name evidence="1" type="ORF">O6H91_01G134500</name>
</gene>
<proteinExistence type="predicted"/>
<organism evidence="1 2">
    <name type="scientific">Diphasiastrum complanatum</name>
    <name type="common">Issler's clubmoss</name>
    <name type="synonym">Lycopodium complanatum</name>
    <dbReference type="NCBI Taxonomy" id="34168"/>
    <lineage>
        <taxon>Eukaryota</taxon>
        <taxon>Viridiplantae</taxon>
        <taxon>Streptophyta</taxon>
        <taxon>Embryophyta</taxon>
        <taxon>Tracheophyta</taxon>
        <taxon>Lycopodiopsida</taxon>
        <taxon>Lycopodiales</taxon>
        <taxon>Lycopodiaceae</taxon>
        <taxon>Lycopodioideae</taxon>
        <taxon>Diphasiastrum</taxon>
    </lineage>
</organism>
<protein>
    <submittedName>
        <fullName evidence="1">Uncharacterized protein</fullName>
    </submittedName>
</protein>
<dbReference type="Proteomes" id="UP001162992">
    <property type="component" value="Chromosome 1"/>
</dbReference>